<keyword evidence="1" id="KW-0732">Signal</keyword>
<dbReference type="EMBL" id="KZ678128">
    <property type="protein sequence ID" value="PSN75607.1"/>
    <property type="molecule type" value="Genomic_DNA"/>
</dbReference>
<evidence type="ECO:0000256" key="1">
    <source>
        <dbReference type="SAM" id="SignalP"/>
    </source>
</evidence>
<evidence type="ECO:0008006" key="4">
    <source>
        <dbReference type="Google" id="ProtNLM"/>
    </source>
</evidence>
<evidence type="ECO:0000313" key="3">
    <source>
        <dbReference type="Proteomes" id="UP000240883"/>
    </source>
</evidence>
<protein>
    <recommendedName>
        <fullName evidence="4">Ankyrin</fullName>
    </recommendedName>
</protein>
<organism evidence="2 3">
    <name type="scientific">Corynespora cassiicola Philippines</name>
    <dbReference type="NCBI Taxonomy" id="1448308"/>
    <lineage>
        <taxon>Eukaryota</taxon>
        <taxon>Fungi</taxon>
        <taxon>Dikarya</taxon>
        <taxon>Ascomycota</taxon>
        <taxon>Pezizomycotina</taxon>
        <taxon>Dothideomycetes</taxon>
        <taxon>Pleosporomycetidae</taxon>
        <taxon>Pleosporales</taxon>
        <taxon>Corynesporascaceae</taxon>
        <taxon>Corynespora</taxon>
    </lineage>
</organism>
<dbReference type="Proteomes" id="UP000240883">
    <property type="component" value="Unassembled WGS sequence"/>
</dbReference>
<feature type="signal peptide" evidence="1">
    <location>
        <begin position="1"/>
        <end position="22"/>
    </location>
</feature>
<feature type="chain" id="PRO_5015400292" description="Ankyrin" evidence="1">
    <location>
        <begin position="23"/>
        <end position="366"/>
    </location>
</feature>
<accession>A0A2T2PD71</accession>
<reference evidence="2 3" key="1">
    <citation type="journal article" date="2018" name="Front. Microbiol.">
        <title>Genome-Wide Analysis of Corynespora cassiicola Leaf Fall Disease Putative Effectors.</title>
        <authorList>
            <person name="Lopez D."/>
            <person name="Ribeiro S."/>
            <person name="Label P."/>
            <person name="Fumanal B."/>
            <person name="Venisse J.S."/>
            <person name="Kohler A."/>
            <person name="de Oliveira R.R."/>
            <person name="Labutti K."/>
            <person name="Lipzen A."/>
            <person name="Lail K."/>
            <person name="Bauer D."/>
            <person name="Ohm R.A."/>
            <person name="Barry K.W."/>
            <person name="Spatafora J."/>
            <person name="Grigoriev I.V."/>
            <person name="Martin F.M."/>
            <person name="Pujade-Renaud V."/>
        </authorList>
    </citation>
    <scope>NUCLEOTIDE SEQUENCE [LARGE SCALE GENOMIC DNA]</scope>
    <source>
        <strain evidence="2 3">Philippines</strain>
    </source>
</reference>
<evidence type="ECO:0000313" key="2">
    <source>
        <dbReference type="EMBL" id="PSN75607.1"/>
    </source>
</evidence>
<proteinExistence type="predicted"/>
<keyword evidence="3" id="KW-1185">Reference proteome</keyword>
<dbReference type="AlphaFoldDB" id="A0A2T2PD71"/>
<sequence length="366" mass="41541">MFLQDALISSLCQLFCSSLVSGSDSQVMYGFDGLKWLQTWISEAKAMFSHGSIILEFENTIRIPTLSALLAMQTAWTIYRYSFVGFYLFSKAPRHRHWTAILPSWEQKTMDQVKLVHADIKRNQTFQDRNRASPIAASLQHDRYFSEDIPIRSVNMSLTFEFGGGKNRENVATASAFICSTKISSKLESTLVSLRDMFQQAIRLQSRSPTNPKDCEDYMKGYDIVIDPSGKLRGEILALLYDAKINPKIFESARHMMKPAAAANWHEIVQSLLEMGVSPIYNKNDKSSVFDECLHFNSADSARVLIESGEFEGFDRDIILGTTRKESDRVLCILMSLGMCREYDNAPPFRDLQNEKPPLTTFGSDK</sequence>
<gene>
    <name evidence="2" type="ORF">BS50DRAFT_582272</name>
</gene>
<name>A0A2T2PD71_CORCC</name>